<organism evidence="1 2">
    <name type="scientific">Steinernema glaseri</name>
    <dbReference type="NCBI Taxonomy" id="37863"/>
    <lineage>
        <taxon>Eukaryota</taxon>
        <taxon>Metazoa</taxon>
        <taxon>Ecdysozoa</taxon>
        <taxon>Nematoda</taxon>
        <taxon>Chromadorea</taxon>
        <taxon>Rhabditida</taxon>
        <taxon>Tylenchina</taxon>
        <taxon>Panagrolaimomorpha</taxon>
        <taxon>Strongyloidoidea</taxon>
        <taxon>Steinernematidae</taxon>
        <taxon>Steinernema</taxon>
    </lineage>
</organism>
<dbReference type="Proteomes" id="UP000095287">
    <property type="component" value="Unplaced"/>
</dbReference>
<dbReference type="AlphaFoldDB" id="A0A1I8A2F3"/>
<keyword evidence="1" id="KW-1185">Reference proteome</keyword>
<dbReference type="WBParaSite" id="L893_g32208.t1">
    <property type="protein sequence ID" value="L893_g32208.t1"/>
    <property type="gene ID" value="L893_g32208"/>
</dbReference>
<evidence type="ECO:0000313" key="2">
    <source>
        <dbReference type="WBParaSite" id="L893_g32208.t1"/>
    </source>
</evidence>
<accession>A0A1I8A2F3</accession>
<evidence type="ECO:0000313" key="1">
    <source>
        <dbReference type="Proteomes" id="UP000095287"/>
    </source>
</evidence>
<name>A0A1I8A2F3_9BILA</name>
<proteinExistence type="predicted"/>
<sequence>MRIRSRPTPGMDDVPVAFYEDLIRTLNFDTYYQCSTLSGRIGSVMQRHKPFTVWVSISDEIYISVQGNGKSGPCGDVTSILKDAKNINRFVVTLLWTTMDDRIYMDEKDPAGRVSEEDFEILMSTLFHRVPNRHVDFTDTNEELINPEAQFATFNKFKKYLINCHLLICHFEQFNGTVKQFYDWIPEFLRLSPSLKTVYTRDSELWPPGSIESILTFLGNPSSEEMAYRGTKEFALELISRWRELPLQKLPVETALELHKFHFNLEKWIGNLLDAFTFVEIDAPFLGKRLDRIIRENERYKRFYEGWEENWWDRWTVGGKYEGVPFDEEKFEQEMRKKRYFKLEHPNSSDHYLVIRFTSYSVFDIQWENYGKFKEFTMREIFDKAMSCEIYFL</sequence>
<reference evidence="2" key="1">
    <citation type="submission" date="2016-11" db="UniProtKB">
        <authorList>
            <consortium name="WormBaseParasite"/>
        </authorList>
    </citation>
    <scope>IDENTIFICATION</scope>
</reference>
<protein>
    <submittedName>
        <fullName evidence="2">F-box domain-containing protein</fullName>
    </submittedName>
</protein>